<feature type="compositionally biased region" description="Polar residues" evidence="2">
    <location>
        <begin position="427"/>
        <end position="438"/>
    </location>
</feature>
<dbReference type="PANTHER" id="PTHR45011:SF1">
    <property type="entry name" value="DAP3-BINDING CELL DEATH ENHANCER 1"/>
    <property type="match status" value="1"/>
</dbReference>
<dbReference type="Proteomes" id="UP000036426">
    <property type="component" value="Unassembled WGS sequence"/>
</dbReference>
<feature type="region of interest" description="Disordered" evidence="2">
    <location>
        <begin position="386"/>
        <end position="444"/>
    </location>
</feature>
<dbReference type="PANTHER" id="PTHR45011">
    <property type="entry name" value="DAP3-BINDING CELL DEATH ENHANCER 1"/>
    <property type="match status" value="1"/>
</dbReference>
<comment type="caution">
    <text evidence="3">The sequence shown here is derived from an EMBL/GenBank/DDBJ whole genome shotgun (WGS) entry which is preliminary data.</text>
</comment>
<proteinExistence type="predicted"/>
<name>A0A0J1JBV0_9GAMM</name>
<dbReference type="PATRIC" id="fig|754436.4.peg.3980"/>
<feature type="compositionally biased region" description="Low complexity" evidence="2">
    <location>
        <begin position="406"/>
        <end position="415"/>
    </location>
</feature>
<dbReference type="InterPro" id="IPR052748">
    <property type="entry name" value="ISR_Activator"/>
</dbReference>
<protein>
    <recommendedName>
        <fullName evidence="5">TPR repeat protein SEL1 subfamily</fullName>
    </recommendedName>
</protein>
<dbReference type="OrthoDB" id="6114904at2"/>
<feature type="compositionally biased region" description="Basic and acidic residues" evidence="2">
    <location>
        <begin position="416"/>
        <end position="426"/>
    </location>
</feature>
<gene>
    <name evidence="3" type="ORF">ABT58_18820</name>
</gene>
<evidence type="ECO:0000313" key="3">
    <source>
        <dbReference type="EMBL" id="KLU99071.1"/>
    </source>
</evidence>
<feature type="coiled-coil region" evidence="1">
    <location>
        <begin position="36"/>
        <end position="63"/>
    </location>
</feature>
<sequence length="444" mass="49648">MSNLLVGLGVAGGLLAWMLFRYFDTQEKQQKAREAQRIKEDKYKRVLERAKAAEREEKLFKAQTGHIPSQLSLAKEFELCNLREALYWYLKAAEQNNAIAQNALARLCRMDMEDPEGEAKSRYWEQVLKAQQREPAALYDLGRYQIRGQGTEIDTETGVSNVEAAADAGWLPAQLFLGDWFLSEKNSHKDPQAAFMWRVRAALQNDAKACVKTAYCYQMGIGVEKDKAHTLYWLERAAELDNTEAQLLAARMHLGTAANDAAVAYIWYSMAYVNGQQAAKVERDKAVQRIGIDAILGVQNVANTIYKMIKQEDSPPLAVIQLLDRIYGRRGYRPSREVLQALATGKDVVESEIDDALLIDDPATIDALPKVDTTEQRLDSELDNLTWQQGSSPAPRHGQGAGSASGNGSSNSASAGEHKSATKEYQDQTWQASWNTFFADNEDR</sequence>
<dbReference type="InterPro" id="IPR006597">
    <property type="entry name" value="Sel1-like"/>
</dbReference>
<evidence type="ECO:0000256" key="2">
    <source>
        <dbReference type="SAM" id="MobiDB-lite"/>
    </source>
</evidence>
<accession>A0A0J1JBV0</accession>
<evidence type="ECO:0000313" key="4">
    <source>
        <dbReference type="Proteomes" id="UP000036426"/>
    </source>
</evidence>
<dbReference type="RefSeq" id="WP_047875990.1">
    <property type="nucleotide sequence ID" value="NZ_BMYC01000006.1"/>
</dbReference>
<dbReference type="AlphaFoldDB" id="A0A0J1JBV0"/>
<organism evidence="3 4">
    <name type="scientific">Photobacterium aphoticum</name>
    <dbReference type="NCBI Taxonomy" id="754436"/>
    <lineage>
        <taxon>Bacteria</taxon>
        <taxon>Pseudomonadati</taxon>
        <taxon>Pseudomonadota</taxon>
        <taxon>Gammaproteobacteria</taxon>
        <taxon>Vibrionales</taxon>
        <taxon>Vibrionaceae</taxon>
        <taxon>Photobacterium</taxon>
    </lineage>
</organism>
<dbReference type="InterPro" id="IPR011990">
    <property type="entry name" value="TPR-like_helical_dom_sf"/>
</dbReference>
<evidence type="ECO:0000256" key="1">
    <source>
        <dbReference type="SAM" id="Coils"/>
    </source>
</evidence>
<dbReference type="SMART" id="SM00671">
    <property type="entry name" value="SEL1"/>
    <property type="match status" value="5"/>
</dbReference>
<dbReference type="EMBL" id="LDOV01000037">
    <property type="protein sequence ID" value="KLU99071.1"/>
    <property type="molecule type" value="Genomic_DNA"/>
</dbReference>
<dbReference type="SUPFAM" id="SSF81901">
    <property type="entry name" value="HCP-like"/>
    <property type="match status" value="1"/>
</dbReference>
<dbReference type="Gene3D" id="1.25.40.10">
    <property type="entry name" value="Tetratricopeptide repeat domain"/>
    <property type="match status" value="2"/>
</dbReference>
<dbReference type="Pfam" id="PF08238">
    <property type="entry name" value="Sel1"/>
    <property type="match status" value="4"/>
</dbReference>
<evidence type="ECO:0008006" key="5">
    <source>
        <dbReference type="Google" id="ProtNLM"/>
    </source>
</evidence>
<keyword evidence="4" id="KW-1185">Reference proteome</keyword>
<keyword evidence="1" id="KW-0175">Coiled coil</keyword>
<reference evidence="3 4" key="1">
    <citation type="submission" date="2015-05" db="EMBL/GenBank/DDBJ databases">
        <title>Photobacterium galathea sp. nov.</title>
        <authorList>
            <person name="Machado H."/>
            <person name="Gram L."/>
        </authorList>
    </citation>
    <scope>NUCLEOTIDE SEQUENCE [LARGE SCALE GENOMIC DNA]</scope>
    <source>
        <strain evidence="3 4">DSM 25995</strain>
    </source>
</reference>